<sequence>MERGWLIKAGSREKCQNAPYRGVYRRQASTRLAVLEEAAEGRTASYQREILHLQRLLRERQEAEERLLQSKREVEEELEVVWQAATRENQQIKETLLDAKITANHHIRAVSGSASPGWPSQDADEDTTSTQHKPPSPELQRRATFKSILDHQNSSLDEKHKYGLDYYC</sequence>
<evidence type="ECO:0000313" key="4">
    <source>
        <dbReference type="Proteomes" id="UP000298787"/>
    </source>
</evidence>
<dbReference type="GO" id="GO:0005814">
    <property type="term" value="C:centriole"/>
    <property type="evidence" value="ECO:0007669"/>
    <property type="project" value="InterPro"/>
</dbReference>
<organism evidence="3 4">
    <name type="scientific">Collichthys lucidus</name>
    <name type="common">Big head croaker</name>
    <name type="synonym">Sciaena lucida</name>
    <dbReference type="NCBI Taxonomy" id="240159"/>
    <lineage>
        <taxon>Eukaryota</taxon>
        <taxon>Metazoa</taxon>
        <taxon>Chordata</taxon>
        <taxon>Craniata</taxon>
        <taxon>Vertebrata</taxon>
        <taxon>Euteleostomi</taxon>
        <taxon>Actinopterygii</taxon>
        <taxon>Neopterygii</taxon>
        <taxon>Teleostei</taxon>
        <taxon>Neoteleostei</taxon>
        <taxon>Acanthomorphata</taxon>
        <taxon>Eupercaria</taxon>
        <taxon>Sciaenidae</taxon>
        <taxon>Collichthys</taxon>
    </lineage>
</organism>
<evidence type="ECO:0000256" key="1">
    <source>
        <dbReference type="SAM" id="Coils"/>
    </source>
</evidence>
<evidence type="ECO:0000313" key="3">
    <source>
        <dbReference type="EMBL" id="TKS69723.1"/>
    </source>
</evidence>
<dbReference type="InterPro" id="IPR033545">
    <property type="entry name" value="CEP89"/>
</dbReference>
<dbReference type="GO" id="GO:0060271">
    <property type="term" value="P:cilium assembly"/>
    <property type="evidence" value="ECO:0007669"/>
    <property type="project" value="InterPro"/>
</dbReference>
<accession>A0A4U5U641</accession>
<protein>
    <submittedName>
        <fullName evidence="3">Centrosomal protein of 89 kDa</fullName>
    </submittedName>
</protein>
<dbReference type="GO" id="GO:0007005">
    <property type="term" value="P:mitochondrion organization"/>
    <property type="evidence" value="ECO:0007669"/>
    <property type="project" value="InterPro"/>
</dbReference>
<keyword evidence="1" id="KW-0175">Coiled coil</keyword>
<evidence type="ECO:0000256" key="2">
    <source>
        <dbReference type="SAM" id="MobiDB-lite"/>
    </source>
</evidence>
<dbReference type="Proteomes" id="UP000298787">
    <property type="component" value="Chromosome 4"/>
</dbReference>
<dbReference type="GO" id="GO:0097539">
    <property type="term" value="C:ciliary transition fiber"/>
    <property type="evidence" value="ECO:0007669"/>
    <property type="project" value="TreeGrafter"/>
</dbReference>
<dbReference type="AlphaFoldDB" id="A0A4U5U641"/>
<dbReference type="GO" id="GO:0007268">
    <property type="term" value="P:chemical synaptic transmission"/>
    <property type="evidence" value="ECO:0007669"/>
    <property type="project" value="InterPro"/>
</dbReference>
<dbReference type="PANTHER" id="PTHR36170">
    <property type="entry name" value="CENTROSOMAL PROTEIN OF 89 KDA"/>
    <property type="match status" value="1"/>
</dbReference>
<feature type="region of interest" description="Disordered" evidence="2">
    <location>
        <begin position="110"/>
        <end position="143"/>
    </location>
</feature>
<dbReference type="EMBL" id="CM014081">
    <property type="protein sequence ID" value="TKS69723.1"/>
    <property type="molecule type" value="Genomic_DNA"/>
</dbReference>
<proteinExistence type="predicted"/>
<keyword evidence="4" id="KW-1185">Reference proteome</keyword>
<gene>
    <name evidence="3" type="ORF">D9C73_003790</name>
</gene>
<dbReference type="GO" id="GO:0045202">
    <property type="term" value="C:synapse"/>
    <property type="evidence" value="ECO:0007669"/>
    <property type="project" value="GOC"/>
</dbReference>
<dbReference type="PANTHER" id="PTHR36170:SF1">
    <property type="entry name" value="CENTROSOMAL PROTEIN OF 89 KDA"/>
    <property type="match status" value="1"/>
</dbReference>
<feature type="coiled-coil region" evidence="1">
    <location>
        <begin position="46"/>
        <end position="80"/>
    </location>
</feature>
<name>A0A4U5U641_COLLU</name>
<reference evidence="3 4" key="1">
    <citation type="submission" date="2019-01" db="EMBL/GenBank/DDBJ databases">
        <title>Genome Assembly of Collichthys lucidus.</title>
        <authorList>
            <person name="Cai M."/>
            <person name="Xiao S."/>
        </authorList>
    </citation>
    <scope>NUCLEOTIDE SEQUENCE [LARGE SCALE GENOMIC DNA]</scope>
    <source>
        <strain evidence="3">JT15FE1705JMU</strain>
        <tissue evidence="3">Muscle</tissue>
    </source>
</reference>
<dbReference type="STRING" id="240159.A0A4U5U641"/>